<name>A0A376AJV1_9HYPH</name>
<dbReference type="InterPro" id="IPR000524">
    <property type="entry name" value="Tscrpt_reg_HTH_GntR"/>
</dbReference>
<dbReference type="Gene3D" id="1.20.120.530">
    <property type="entry name" value="GntR ligand-binding domain-like"/>
    <property type="match status" value="1"/>
</dbReference>
<keyword evidence="3" id="KW-0804">Transcription</keyword>
<sequence>MFVALEPRRLYRQVADRIRALIEAGELVVGERLPAERDLAERFGVSRPTVREALIVLEVEGYIQIRMGSGVYIAQKPASTPAILPADEVDGPFEILQARCIVESAIAEEAARHATPQGIARLDEMLARMEQAVEQPERAIAADLAFHSTIADMIGNSALRHFISLLIDKRTSPYFQKLASYFEGPHTWQRAVEEHKAIRDAIAAGDPSAAREAMRRHLTLAQKRFSESFGEEPARED</sequence>
<dbReference type="InterPro" id="IPR011711">
    <property type="entry name" value="GntR_C"/>
</dbReference>
<proteinExistence type="predicted"/>
<dbReference type="AlphaFoldDB" id="A0A376AJV1"/>
<keyword evidence="6" id="KW-1185">Reference proteome</keyword>
<protein>
    <recommendedName>
        <fullName evidence="4">HTH gntR-type domain-containing protein</fullName>
    </recommendedName>
</protein>
<evidence type="ECO:0000259" key="4">
    <source>
        <dbReference type="PROSITE" id="PS50949"/>
    </source>
</evidence>
<dbReference type="PROSITE" id="PS50949">
    <property type="entry name" value="HTH_GNTR"/>
    <property type="match status" value="1"/>
</dbReference>
<keyword evidence="2" id="KW-0238">DNA-binding</keyword>
<dbReference type="PANTHER" id="PTHR43537:SF5">
    <property type="entry name" value="UXU OPERON TRANSCRIPTIONAL REGULATOR"/>
    <property type="match status" value="1"/>
</dbReference>
<evidence type="ECO:0000256" key="3">
    <source>
        <dbReference type="ARBA" id="ARBA00023163"/>
    </source>
</evidence>
<accession>A0A376AJV1</accession>
<dbReference type="InterPro" id="IPR008920">
    <property type="entry name" value="TF_FadR/GntR_C"/>
</dbReference>
<gene>
    <name evidence="5" type="ORF">RHIZ70_3668</name>
</gene>
<dbReference type="Pfam" id="PF07729">
    <property type="entry name" value="FCD"/>
    <property type="match status" value="1"/>
</dbReference>
<dbReference type="Gene3D" id="1.10.10.10">
    <property type="entry name" value="Winged helix-like DNA-binding domain superfamily/Winged helix DNA-binding domain"/>
    <property type="match status" value="1"/>
</dbReference>
<dbReference type="CDD" id="cd07377">
    <property type="entry name" value="WHTH_GntR"/>
    <property type="match status" value="1"/>
</dbReference>
<reference evidence="6" key="1">
    <citation type="submission" date="2018-07" db="EMBL/GenBank/DDBJ databases">
        <authorList>
            <person name="Peiro R."/>
            <person name="Begona"/>
            <person name="Cbmso G."/>
            <person name="Lopez M."/>
            <person name="Gonzalez S."/>
        </authorList>
    </citation>
    <scope>NUCLEOTIDE SEQUENCE [LARGE SCALE GENOMIC DNA]</scope>
</reference>
<dbReference type="Proteomes" id="UP000254764">
    <property type="component" value="Unassembled WGS sequence"/>
</dbReference>
<organism evidence="5 6">
    <name type="scientific">Ciceribacter selenitireducens ATCC BAA-1503</name>
    <dbReference type="NCBI Taxonomy" id="1336235"/>
    <lineage>
        <taxon>Bacteria</taxon>
        <taxon>Pseudomonadati</taxon>
        <taxon>Pseudomonadota</taxon>
        <taxon>Alphaproteobacteria</taxon>
        <taxon>Hyphomicrobiales</taxon>
        <taxon>Rhizobiaceae</taxon>
        <taxon>Ciceribacter</taxon>
    </lineage>
</organism>
<dbReference type="GO" id="GO:0003700">
    <property type="term" value="F:DNA-binding transcription factor activity"/>
    <property type="evidence" value="ECO:0007669"/>
    <property type="project" value="InterPro"/>
</dbReference>
<dbReference type="EMBL" id="UEYP01000005">
    <property type="protein sequence ID" value="SSC67960.1"/>
    <property type="molecule type" value="Genomic_DNA"/>
</dbReference>
<evidence type="ECO:0000256" key="2">
    <source>
        <dbReference type="ARBA" id="ARBA00023125"/>
    </source>
</evidence>
<feature type="domain" description="HTH gntR-type" evidence="4">
    <location>
        <begin position="8"/>
        <end position="76"/>
    </location>
</feature>
<dbReference type="Pfam" id="PF00392">
    <property type="entry name" value="GntR"/>
    <property type="match status" value="1"/>
</dbReference>
<dbReference type="GO" id="GO:0003677">
    <property type="term" value="F:DNA binding"/>
    <property type="evidence" value="ECO:0007669"/>
    <property type="project" value="UniProtKB-KW"/>
</dbReference>
<evidence type="ECO:0000256" key="1">
    <source>
        <dbReference type="ARBA" id="ARBA00023015"/>
    </source>
</evidence>
<evidence type="ECO:0000313" key="5">
    <source>
        <dbReference type="EMBL" id="SSC67960.1"/>
    </source>
</evidence>
<dbReference type="PRINTS" id="PR00035">
    <property type="entry name" value="HTHGNTR"/>
</dbReference>
<dbReference type="PANTHER" id="PTHR43537">
    <property type="entry name" value="TRANSCRIPTIONAL REGULATOR, GNTR FAMILY"/>
    <property type="match status" value="1"/>
</dbReference>
<dbReference type="SUPFAM" id="SSF48008">
    <property type="entry name" value="GntR ligand-binding domain-like"/>
    <property type="match status" value="1"/>
</dbReference>
<dbReference type="SMART" id="SM00895">
    <property type="entry name" value="FCD"/>
    <property type="match status" value="1"/>
</dbReference>
<dbReference type="SMART" id="SM00345">
    <property type="entry name" value="HTH_GNTR"/>
    <property type="match status" value="1"/>
</dbReference>
<dbReference type="STRING" id="1336235.GCA_000518785_03401"/>
<dbReference type="RefSeq" id="WP_115670494.1">
    <property type="nucleotide sequence ID" value="NZ_UEYP01000005.1"/>
</dbReference>
<dbReference type="InterPro" id="IPR036388">
    <property type="entry name" value="WH-like_DNA-bd_sf"/>
</dbReference>
<evidence type="ECO:0000313" key="6">
    <source>
        <dbReference type="Proteomes" id="UP000254764"/>
    </source>
</evidence>
<dbReference type="OrthoDB" id="9812645at2"/>
<dbReference type="InterPro" id="IPR036390">
    <property type="entry name" value="WH_DNA-bd_sf"/>
</dbReference>
<keyword evidence="1" id="KW-0805">Transcription regulation</keyword>
<dbReference type="SUPFAM" id="SSF46785">
    <property type="entry name" value="Winged helix' DNA-binding domain"/>
    <property type="match status" value="1"/>
</dbReference>